<evidence type="ECO:0000313" key="2">
    <source>
        <dbReference type="EMBL" id="GMN42828.1"/>
    </source>
</evidence>
<proteinExistence type="predicted"/>
<name>A0AA87ZVA3_FICCA</name>
<organism evidence="2 3">
    <name type="scientific">Ficus carica</name>
    <name type="common">Common fig</name>
    <dbReference type="NCBI Taxonomy" id="3494"/>
    <lineage>
        <taxon>Eukaryota</taxon>
        <taxon>Viridiplantae</taxon>
        <taxon>Streptophyta</taxon>
        <taxon>Embryophyta</taxon>
        <taxon>Tracheophyta</taxon>
        <taxon>Spermatophyta</taxon>
        <taxon>Magnoliopsida</taxon>
        <taxon>eudicotyledons</taxon>
        <taxon>Gunneridae</taxon>
        <taxon>Pentapetalae</taxon>
        <taxon>rosids</taxon>
        <taxon>fabids</taxon>
        <taxon>Rosales</taxon>
        <taxon>Moraceae</taxon>
        <taxon>Ficeae</taxon>
        <taxon>Ficus</taxon>
    </lineage>
</organism>
<reference evidence="2" key="1">
    <citation type="submission" date="2023-07" db="EMBL/GenBank/DDBJ databases">
        <title>draft genome sequence of fig (Ficus carica).</title>
        <authorList>
            <person name="Takahashi T."/>
            <person name="Nishimura K."/>
        </authorList>
    </citation>
    <scope>NUCLEOTIDE SEQUENCE</scope>
</reference>
<evidence type="ECO:0000313" key="3">
    <source>
        <dbReference type="Proteomes" id="UP001187192"/>
    </source>
</evidence>
<feature type="compositionally biased region" description="Basic and acidic residues" evidence="1">
    <location>
        <begin position="1"/>
        <end position="17"/>
    </location>
</feature>
<protein>
    <submittedName>
        <fullName evidence="2">Uncharacterized protein</fullName>
    </submittedName>
</protein>
<dbReference type="Proteomes" id="UP001187192">
    <property type="component" value="Unassembled WGS sequence"/>
</dbReference>
<dbReference type="EMBL" id="BTGU01000015">
    <property type="protein sequence ID" value="GMN42828.1"/>
    <property type="molecule type" value="Genomic_DNA"/>
</dbReference>
<gene>
    <name evidence="2" type="ORF">TIFTF001_012035</name>
</gene>
<sequence>MEDDDKSKGEKGVKATAEELGAADEDDDRVVGDGDDGGDEEDHEVAKDFEAGAEPEEVDLHLKWEAVNLDLGDDWPSGSWSSRE</sequence>
<comment type="caution">
    <text evidence="2">The sequence shown here is derived from an EMBL/GenBank/DDBJ whole genome shotgun (WGS) entry which is preliminary data.</text>
</comment>
<evidence type="ECO:0000256" key="1">
    <source>
        <dbReference type="SAM" id="MobiDB-lite"/>
    </source>
</evidence>
<keyword evidence="3" id="KW-1185">Reference proteome</keyword>
<accession>A0AA87ZVA3</accession>
<dbReference type="AlphaFoldDB" id="A0AA87ZVA3"/>
<feature type="region of interest" description="Disordered" evidence="1">
    <location>
        <begin position="1"/>
        <end position="57"/>
    </location>
</feature>
<feature type="compositionally biased region" description="Acidic residues" evidence="1">
    <location>
        <begin position="21"/>
        <end position="43"/>
    </location>
</feature>